<organism evidence="1 2">
    <name type="scientific">Hibiscus sabdariffa</name>
    <name type="common">roselle</name>
    <dbReference type="NCBI Taxonomy" id="183260"/>
    <lineage>
        <taxon>Eukaryota</taxon>
        <taxon>Viridiplantae</taxon>
        <taxon>Streptophyta</taxon>
        <taxon>Embryophyta</taxon>
        <taxon>Tracheophyta</taxon>
        <taxon>Spermatophyta</taxon>
        <taxon>Magnoliopsida</taxon>
        <taxon>eudicotyledons</taxon>
        <taxon>Gunneridae</taxon>
        <taxon>Pentapetalae</taxon>
        <taxon>rosids</taxon>
        <taxon>malvids</taxon>
        <taxon>Malvales</taxon>
        <taxon>Malvaceae</taxon>
        <taxon>Malvoideae</taxon>
        <taxon>Hibiscus</taxon>
    </lineage>
</organism>
<name>A0ABR2DQB1_9ROSI</name>
<dbReference type="Pfam" id="PF04078">
    <property type="entry name" value="Rcd1"/>
    <property type="match status" value="1"/>
</dbReference>
<evidence type="ECO:0000313" key="1">
    <source>
        <dbReference type="EMBL" id="KAK8545083.1"/>
    </source>
</evidence>
<dbReference type="InterPro" id="IPR007216">
    <property type="entry name" value="CNOT9"/>
</dbReference>
<keyword evidence="2" id="KW-1185">Reference proteome</keyword>
<comment type="caution">
    <text evidence="1">The sequence shown here is derived from an EMBL/GenBank/DDBJ whole genome shotgun (WGS) entry which is preliminary data.</text>
</comment>
<gene>
    <name evidence="1" type="ORF">V6N12_025933</name>
</gene>
<dbReference type="Gene3D" id="1.25.10.10">
    <property type="entry name" value="Leucine-rich Repeat Variant"/>
    <property type="match status" value="1"/>
</dbReference>
<dbReference type="Proteomes" id="UP001472677">
    <property type="component" value="Unassembled WGS sequence"/>
</dbReference>
<dbReference type="EMBL" id="JBBPBM010000023">
    <property type="protein sequence ID" value="KAK8545083.1"/>
    <property type="molecule type" value="Genomic_DNA"/>
</dbReference>
<sequence length="99" mass="11305">MVVRGFLQRRAFTPQLPSSTEAQPGSASLRLYCLMPQDIELNHRRRVNVMHLRQCEQSKTVATFIVQKIVLDDVGLDYIRVTAERFLAVGRVLGNMAEF</sequence>
<reference evidence="1 2" key="1">
    <citation type="journal article" date="2024" name="G3 (Bethesda)">
        <title>Genome assembly of Hibiscus sabdariffa L. provides insights into metabolisms of medicinal natural products.</title>
        <authorList>
            <person name="Kim T."/>
        </authorList>
    </citation>
    <scope>NUCLEOTIDE SEQUENCE [LARGE SCALE GENOMIC DNA]</scope>
    <source>
        <strain evidence="1">TK-2024</strain>
        <tissue evidence="1">Old leaves</tissue>
    </source>
</reference>
<proteinExistence type="predicted"/>
<accession>A0ABR2DQB1</accession>
<dbReference type="PANTHER" id="PTHR12262">
    <property type="entry name" value="CCR4-NOT TRANSCRIPTION COMPLEX SUBUNIT 9"/>
    <property type="match status" value="1"/>
</dbReference>
<dbReference type="InterPro" id="IPR011989">
    <property type="entry name" value="ARM-like"/>
</dbReference>
<evidence type="ECO:0000313" key="2">
    <source>
        <dbReference type="Proteomes" id="UP001472677"/>
    </source>
</evidence>
<protein>
    <submittedName>
        <fullName evidence="1">Uncharacterized protein</fullName>
    </submittedName>
</protein>